<dbReference type="AlphaFoldDB" id="A0AAE0H0N4"/>
<sequence length="184" mass="20946">MADTPASKSLQKGLSTFFPGGETFKMGDQLLGDDWDIVVESVYMLNYFSSATDLLQGTKYPTVNLLLPIVGKLAHMSNGSTWLKHNRKRVEIEHEAVKEAVETLHDGLSNRYFYELMDCKLEDYCVATILDPRYKSFNFKCANSWMKGGANHVDPVGLSHTRLRLPLRRDASRDEKEVREQQRG</sequence>
<proteinExistence type="predicted"/>
<gene>
    <name evidence="1" type="ORF">CYMTET_4810</name>
</gene>
<comment type="caution">
    <text evidence="1">The sequence shown here is derived from an EMBL/GenBank/DDBJ whole genome shotgun (WGS) entry which is preliminary data.</text>
</comment>
<evidence type="ECO:0000313" key="1">
    <source>
        <dbReference type="EMBL" id="KAK3287693.1"/>
    </source>
</evidence>
<keyword evidence="2" id="KW-1185">Reference proteome</keyword>
<dbReference type="Proteomes" id="UP001190700">
    <property type="component" value="Unassembled WGS sequence"/>
</dbReference>
<accession>A0AAE0H0N4</accession>
<dbReference type="EMBL" id="LGRX02000767">
    <property type="protein sequence ID" value="KAK3287693.1"/>
    <property type="molecule type" value="Genomic_DNA"/>
</dbReference>
<name>A0AAE0H0N4_9CHLO</name>
<reference evidence="1 2" key="1">
    <citation type="journal article" date="2015" name="Genome Biol. Evol.">
        <title>Comparative Genomics of a Bacterivorous Green Alga Reveals Evolutionary Causalities and Consequences of Phago-Mixotrophic Mode of Nutrition.</title>
        <authorList>
            <person name="Burns J.A."/>
            <person name="Paasch A."/>
            <person name="Narechania A."/>
            <person name="Kim E."/>
        </authorList>
    </citation>
    <scope>NUCLEOTIDE SEQUENCE [LARGE SCALE GENOMIC DNA]</scope>
    <source>
        <strain evidence="1 2">PLY_AMNH</strain>
    </source>
</reference>
<protein>
    <submittedName>
        <fullName evidence="1">Uncharacterized protein</fullName>
    </submittedName>
</protein>
<organism evidence="1 2">
    <name type="scientific">Cymbomonas tetramitiformis</name>
    <dbReference type="NCBI Taxonomy" id="36881"/>
    <lineage>
        <taxon>Eukaryota</taxon>
        <taxon>Viridiplantae</taxon>
        <taxon>Chlorophyta</taxon>
        <taxon>Pyramimonadophyceae</taxon>
        <taxon>Pyramimonadales</taxon>
        <taxon>Pyramimonadaceae</taxon>
        <taxon>Cymbomonas</taxon>
    </lineage>
</organism>
<evidence type="ECO:0000313" key="2">
    <source>
        <dbReference type="Proteomes" id="UP001190700"/>
    </source>
</evidence>